<dbReference type="AlphaFoldDB" id="A0AAE1KNB4"/>
<feature type="compositionally biased region" description="Acidic residues" evidence="1">
    <location>
        <begin position="79"/>
        <end position="89"/>
    </location>
</feature>
<evidence type="ECO:0000256" key="1">
    <source>
        <dbReference type="SAM" id="MobiDB-lite"/>
    </source>
</evidence>
<comment type="caution">
    <text evidence="2">The sequence shown here is derived from an EMBL/GenBank/DDBJ whole genome shotgun (WGS) entry which is preliminary data.</text>
</comment>
<feature type="region of interest" description="Disordered" evidence="1">
    <location>
        <begin position="79"/>
        <end position="144"/>
    </location>
</feature>
<evidence type="ECO:0000313" key="2">
    <source>
        <dbReference type="EMBL" id="KAK3877387.1"/>
    </source>
</evidence>
<proteinExistence type="predicted"/>
<dbReference type="Proteomes" id="UP001286313">
    <property type="component" value="Unassembled WGS sequence"/>
</dbReference>
<feature type="compositionally biased region" description="Acidic residues" evidence="1">
    <location>
        <begin position="131"/>
        <end position="144"/>
    </location>
</feature>
<reference evidence="2" key="1">
    <citation type="submission" date="2023-10" db="EMBL/GenBank/DDBJ databases">
        <title>Genome assemblies of two species of porcelain crab, Petrolisthes cinctipes and Petrolisthes manimaculis (Anomura: Porcellanidae).</title>
        <authorList>
            <person name="Angst P."/>
        </authorList>
    </citation>
    <scope>NUCLEOTIDE SEQUENCE</scope>
    <source>
        <strain evidence="2">PB745_01</strain>
        <tissue evidence="2">Gill</tissue>
    </source>
</reference>
<name>A0AAE1KNB4_PETCI</name>
<accession>A0AAE1KNB4</accession>
<feature type="compositionally biased region" description="Low complexity" evidence="1">
    <location>
        <begin position="117"/>
        <end position="126"/>
    </location>
</feature>
<gene>
    <name evidence="2" type="ORF">Pcinc_017899</name>
</gene>
<sequence length="144" mass="16552">MRAIESDIHFIYQCTIEELEEVAESYNVELKANLKEEVQEKIQNEIFEGSGDEDEELEAVREIFICDIDYGEFEHYEDCEECADEEDYDEERRASFSLLPPPPPPEPAQLDPEMEVDTVTSSYSTTTKDDSTDDNMDLEDEGGC</sequence>
<organism evidence="2 3">
    <name type="scientific">Petrolisthes cinctipes</name>
    <name type="common">Flat porcelain crab</name>
    <dbReference type="NCBI Taxonomy" id="88211"/>
    <lineage>
        <taxon>Eukaryota</taxon>
        <taxon>Metazoa</taxon>
        <taxon>Ecdysozoa</taxon>
        <taxon>Arthropoda</taxon>
        <taxon>Crustacea</taxon>
        <taxon>Multicrustacea</taxon>
        <taxon>Malacostraca</taxon>
        <taxon>Eumalacostraca</taxon>
        <taxon>Eucarida</taxon>
        <taxon>Decapoda</taxon>
        <taxon>Pleocyemata</taxon>
        <taxon>Anomura</taxon>
        <taxon>Galatheoidea</taxon>
        <taxon>Porcellanidae</taxon>
        <taxon>Petrolisthes</taxon>
    </lineage>
</organism>
<evidence type="ECO:0000313" key="3">
    <source>
        <dbReference type="Proteomes" id="UP001286313"/>
    </source>
</evidence>
<dbReference type="EMBL" id="JAWQEG010001685">
    <property type="protein sequence ID" value="KAK3877387.1"/>
    <property type="molecule type" value="Genomic_DNA"/>
</dbReference>
<protein>
    <submittedName>
        <fullName evidence="2">Uncharacterized protein</fullName>
    </submittedName>
</protein>
<keyword evidence="3" id="KW-1185">Reference proteome</keyword>